<sequence>MIPGILLLLAAYSAVVNGFRSDAGTVCSYASTSDMVGSHGSSKGQSGSFSVSGSAGSYTVTISGAATYKGISMWARDGSGTHLGSWTAPSGFSIKTDCSEGSGLQHSNANTKTVTQFAWSSSGVNTGATVVFEAVVLTSMNSWFTLPSYSFVVGSSAAPNATPTSANATPTSSPQTVDNDDDSSSDFMNSIAMVWIRQNRVLLVAGALGLLYLSVMTTLGRSLKKRDKRRKLRTELPRTPTVYSLGPCQRDFNQSAPSVRLLSVCDTTELSKAPPHVLRQLAYSDSSTILLGDGPFTEEDTYERYGPRDQ</sequence>
<feature type="compositionally biased region" description="Low complexity" evidence="1">
    <location>
        <begin position="160"/>
        <end position="174"/>
    </location>
</feature>
<keyword evidence="6" id="KW-1185">Reference proteome</keyword>
<dbReference type="Proteomes" id="UP000070544">
    <property type="component" value="Unassembled WGS sequence"/>
</dbReference>
<keyword evidence="2" id="KW-1133">Transmembrane helix</keyword>
<feature type="domain" description="Reelin" evidence="4">
    <location>
        <begin position="34"/>
        <end position="144"/>
    </location>
</feature>
<feature type="transmembrane region" description="Helical" evidence="2">
    <location>
        <begin position="201"/>
        <end position="223"/>
    </location>
</feature>
<dbReference type="InterPro" id="IPR042307">
    <property type="entry name" value="Reeler_sf"/>
</dbReference>
<feature type="signal peptide" evidence="3">
    <location>
        <begin position="1"/>
        <end position="18"/>
    </location>
</feature>
<keyword evidence="2" id="KW-0812">Transmembrane</keyword>
<keyword evidence="2" id="KW-0472">Membrane</keyword>
<dbReference type="AlphaFoldDB" id="A0A139A7K9"/>
<evidence type="ECO:0000313" key="6">
    <source>
        <dbReference type="Proteomes" id="UP000070544"/>
    </source>
</evidence>
<evidence type="ECO:0000256" key="1">
    <source>
        <dbReference type="SAM" id="MobiDB-lite"/>
    </source>
</evidence>
<dbReference type="Gene3D" id="2.60.40.4060">
    <property type="entry name" value="Reeler domain"/>
    <property type="match status" value="1"/>
</dbReference>
<feature type="region of interest" description="Disordered" evidence="1">
    <location>
        <begin position="160"/>
        <end position="182"/>
    </location>
</feature>
<feature type="chain" id="PRO_5007296005" description="Reelin domain-containing protein" evidence="3">
    <location>
        <begin position="19"/>
        <end position="310"/>
    </location>
</feature>
<dbReference type="Pfam" id="PF02014">
    <property type="entry name" value="Reeler"/>
    <property type="match status" value="1"/>
</dbReference>
<accession>A0A139A7K9</accession>
<name>A0A139A7K9_GONPJ</name>
<dbReference type="EMBL" id="KQ965785">
    <property type="protein sequence ID" value="KXS12787.1"/>
    <property type="molecule type" value="Genomic_DNA"/>
</dbReference>
<evidence type="ECO:0000259" key="4">
    <source>
        <dbReference type="Pfam" id="PF02014"/>
    </source>
</evidence>
<dbReference type="InterPro" id="IPR002861">
    <property type="entry name" value="Reeler_dom"/>
</dbReference>
<reference evidence="5 6" key="1">
    <citation type="journal article" date="2015" name="Genome Biol. Evol.">
        <title>Phylogenomic analyses indicate that early fungi evolved digesting cell walls of algal ancestors of land plants.</title>
        <authorList>
            <person name="Chang Y."/>
            <person name="Wang S."/>
            <person name="Sekimoto S."/>
            <person name="Aerts A.L."/>
            <person name="Choi C."/>
            <person name="Clum A."/>
            <person name="LaButti K.M."/>
            <person name="Lindquist E.A."/>
            <person name="Yee Ngan C."/>
            <person name="Ohm R.A."/>
            <person name="Salamov A.A."/>
            <person name="Grigoriev I.V."/>
            <person name="Spatafora J.W."/>
            <person name="Berbee M.L."/>
        </authorList>
    </citation>
    <scope>NUCLEOTIDE SEQUENCE [LARGE SCALE GENOMIC DNA]</scope>
    <source>
        <strain evidence="5 6">JEL478</strain>
    </source>
</reference>
<gene>
    <name evidence="5" type="ORF">M427DRAFT_146990</name>
</gene>
<protein>
    <recommendedName>
        <fullName evidence="4">Reelin domain-containing protein</fullName>
    </recommendedName>
</protein>
<evidence type="ECO:0000256" key="3">
    <source>
        <dbReference type="SAM" id="SignalP"/>
    </source>
</evidence>
<organism evidence="5 6">
    <name type="scientific">Gonapodya prolifera (strain JEL478)</name>
    <name type="common">Monoblepharis prolifera</name>
    <dbReference type="NCBI Taxonomy" id="1344416"/>
    <lineage>
        <taxon>Eukaryota</taxon>
        <taxon>Fungi</taxon>
        <taxon>Fungi incertae sedis</taxon>
        <taxon>Chytridiomycota</taxon>
        <taxon>Chytridiomycota incertae sedis</taxon>
        <taxon>Monoblepharidomycetes</taxon>
        <taxon>Monoblepharidales</taxon>
        <taxon>Gonapodyaceae</taxon>
        <taxon>Gonapodya</taxon>
    </lineage>
</organism>
<dbReference type="OrthoDB" id="2157874at2759"/>
<proteinExistence type="predicted"/>
<keyword evidence="3" id="KW-0732">Signal</keyword>
<evidence type="ECO:0000256" key="2">
    <source>
        <dbReference type="SAM" id="Phobius"/>
    </source>
</evidence>
<evidence type="ECO:0000313" key="5">
    <source>
        <dbReference type="EMBL" id="KXS12787.1"/>
    </source>
</evidence>